<dbReference type="EMBL" id="GBRH01232350">
    <property type="protein sequence ID" value="JAD65545.1"/>
    <property type="molecule type" value="Transcribed_RNA"/>
</dbReference>
<proteinExistence type="predicted"/>
<name>A0A0A9BWJ3_ARUDO</name>
<keyword evidence="1" id="KW-0175">Coiled coil</keyword>
<organism evidence="2">
    <name type="scientific">Arundo donax</name>
    <name type="common">Giant reed</name>
    <name type="synonym">Donax arundinaceus</name>
    <dbReference type="NCBI Taxonomy" id="35708"/>
    <lineage>
        <taxon>Eukaryota</taxon>
        <taxon>Viridiplantae</taxon>
        <taxon>Streptophyta</taxon>
        <taxon>Embryophyta</taxon>
        <taxon>Tracheophyta</taxon>
        <taxon>Spermatophyta</taxon>
        <taxon>Magnoliopsida</taxon>
        <taxon>Liliopsida</taxon>
        <taxon>Poales</taxon>
        <taxon>Poaceae</taxon>
        <taxon>PACMAD clade</taxon>
        <taxon>Arundinoideae</taxon>
        <taxon>Arundineae</taxon>
        <taxon>Arundo</taxon>
    </lineage>
</organism>
<protein>
    <submittedName>
        <fullName evidence="2">Uncharacterized protein</fullName>
    </submittedName>
</protein>
<accession>A0A0A9BWJ3</accession>
<evidence type="ECO:0000256" key="1">
    <source>
        <dbReference type="SAM" id="Coils"/>
    </source>
</evidence>
<reference evidence="2" key="2">
    <citation type="journal article" date="2015" name="Data Brief">
        <title>Shoot transcriptome of the giant reed, Arundo donax.</title>
        <authorList>
            <person name="Barrero R.A."/>
            <person name="Guerrero F.D."/>
            <person name="Moolhuijzen P."/>
            <person name="Goolsby J.A."/>
            <person name="Tidwell J."/>
            <person name="Bellgard S.E."/>
            <person name="Bellgard M.I."/>
        </authorList>
    </citation>
    <scope>NUCLEOTIDE SEQUENCE</scope>
    <source>
        <tissue evidence="2">Shoot tissue taken approximately 20 cm above the soil surface</tissue>
    </source>
</reference>
<feature type="coiled-coil region" evidence="1">
    <location>
        <begin position="27"/>
        <end position="54"/>
    </location>
</feature>
<dbReference type="AlphaFoldDB" id="A0A0A9BWJ3"/>
<evidence type="ECO:0000313" key="2">
    <source>
        <dbReference type="EMBL" id="JAD65545.1"/>
    </source>
</evidence>
<sequence length="79" mass="8534">MAGTTEPEILESGLSKLVAFLAQMRVLVTSETRNSELEQQVRELTEEELETTRATLREPQAATLEAQSAVGAINSLACA</sequence>
<reference evidence="2" key="1">
    <citation type="submission" date="2014-09" db="EMBL/GenBank/DDBJ databases">
        <authorList>
            <person name="Magalhaes I.L.F."/>
            <person name="Oliveira U."/>
            <person name="Santos F.R."/>
            <person name="Vidigal T.H.D.A."/>
            <person name="Brescovit A.D."/>
            <person name="Santos A.J."/>
        </authorList>
    </citation>
    <scope>NUCLEOTIDE SEQUENCE</scope>
    <source>
        <tissue evidence="2">Shoot tissue taken approximately 20 cm above the soil surface</tissue>
    </source>
</reference>